<protein>
    <recommendedName>
        <fullName evidence="3">PepSY domain-containing protein</fullName>
    </recommendedName>
</protein>
<dbReference type="PROSITE" id="PS51257">
    <property type="entry name" value="PROKAR_LIPOPROTEIN"/>
    <property type="match status" value="1"/>
</dbReference>
<dbReference type="AlphaFoldDB" id="F0TBH1"/>
<dbReference type="KEGG" id="mel:Metbo_2021"/>
<dbReference type="Proteomes" id="UP000007490">
    <property type="component" value="Chromosome"/>
</dbReference>
<dbReference type="HOGENOM" id="CLU_2103519_0_0_2"/>
<sequence precursor="true">MGFNSKNLVVVVFLVAVLVAVSGCTSNTNMTNNSTNNTNNVVVNNSTGHNTTNYISASKAKEIAQQYTAMGVTLGEPTLTTYNGVKVWKVPVNTVGTEEHVDFIYINAVSGKKVQ</sequence>
<reference evidence="1 2" key="2">
    <citation type="journal article" date="2014" name="Int. J. Syst. Evol. Microbiol.">
        <title>Methanobacterium paludis sp. nov. and a novel strain of Methanobacterium lacus isolated from northern peatlands.</title>
        <authorList>
            <person name="Cadillo-Quiroz H."/>
            <person name="Brauer S.L."/>
            <person name="Goodson N."/>
            <person name="Yavitt J.B."/>
            <person name="Zinder S.H."/>
        </authorList>
    </citation>
    <scope>NUCLEOTIDE SEQUENCE [LARGE SCALE GENOMIC DNA]</scope>
    <source>
        <strain evidence="1 2">AL-21</strain>
    </source>
</reference>
<dbReference type="RefSeq" id="WP_013645591.1">
    <property type="nucleotide sequence ID" value="NC_015216.1"/>
</dbReference>
<evidence type="ECO:0000313" key="1">
    <source>
        <dbReference type="EMBL" id="ADZ10240.1"/>
    </source>
</evidence>
<evidence type="ECO:0000313" key="2">
    <source>
        <dbReference type="Proteomes" id="UP000007490"/>
    </source>
</evidence>
<name>F0TBH1_METLA</name>
<dbReference type="OrthoDB" id="71539at2157"/>
<gene>
    <name evidence="1" type="ordered locus">Metbo_2021</name>
</gene>
<reference evidence="2" key="1">
    <citation type="submission" date="2011-02" db="EMBL/GenBank/DDBJ databases">
        <title>Complete sequence of Methanobacterium sp. AL-21.</title>
        <authorList>
            <consortium name="US DOE Joint Genome Institute"/>
            <person name="Lucas S."/>
            <person name="Copeland A."/>
            <person name="Lapidus A."/>
            <person name="Cheng J.-F."/>
            <person name="Goodwin L."/>
            <person name="Pitluck S."/>
            <person name="Chertkov O."/>
            <person name="Detter J.C."/>
            <person name="Han C."/>
            <person name="Tapia R."/>
            <person name="Land M."/>
            <person name="Hauser L."/>
            <person name="Kyrpides N."/>
            <person name="Ivanova N."/>
            <person name="Mikhailova N."/>
            <person name="Pagani I."/>
            <person name="Cadillo-Quiroz H."/>
            <person name="Imachi H."/>
            <person name="Zinder S."/>
            <person name="Liu W."/>
            <person name="Woyke T."/>
        </authorList>
    </citation>
    <scope>NUCLEOTIDE SEQUENCE [LARGE SCALE GENOMIC DNA]</scope>
    <source>
        <strain evidence="2">AL-21</strain>
    </source>
</reference>
<proteinExistence type="predicted"/>
<dbReference type="EMBL" id="CP002551">
    <property type="protein sequence ID" value="ADZ10240.1"/>
    <property type="molecule type" value="Genomic_DNA"/>
</dbReference>
<dbReference type="GeneID" id="10278481"/>
<dbReference type="Gene3D" id="3.10.450.40">
    <property type="match status" value="1"/>
</dbReference>
<organism evidence="1 2">
    <name type="scientific">Methanobacterium lacus (strain AL-21)</name>
    <dbReference type="NCBI Taxonomy" id="877455"/>
    <lineage>
        <taxon>Archaea</taxon>
        <taxon>Methanobacteriati</taxon>
        <taxon>Methanobacteriota</taxon>
        <taxon>Methanomada group</taxon>
        <taxon>Methanobacteria</taxon>
        <taxon>Methanobacteriales</taxon>
        <taxon>Methanobacteriaceae</taxon>
        <taxon>Methanobacterium</taxon>
    </lineage>
</organism>
<keyword evidence="2" id="KW-1185">Reference proteome</keyword>
<evidence type="ECO:0008006" key="3">
    <source>
        <dbReference type="Google" id="ProtNLM"/>
    </source>
</evidence>
<accession>F0TBH1</accession>